<evidence type="ECO:0000313" key="4">
    <source>
        <dbReference type="Proteomes" id="UP000214566"/>
    </source>
</evidence>
<dbReference type="CDD" id="cd00093">
    <property type="entry name" value="HTH_XRE"/>
    <property type="match status" value="1"/>
</dbReference>
<dbReference type="SUPFAM" id="SSF47413">
    <property type="entry name" value="lambda repressor-like DNA-binding domains"/>
    <property type="match status" value="1"/>
</dbReference>
<dbReference type="InterPro" id="IPR001387">
    <property type="entry name" value="Cro/C1-type_HTH"/>
</dbReference>
<keyword evidence="1" id="KW-0238">DNA-binding</keyword>
<dbReference type="PANTHER" id="PTHR46558">
    <property type="entry name" value="TRACRIPTIONAL REGULATORY PROTEIN-RELATED-RELATED"/>
    <property type="match status" value="1"/>
</dbReference>
<evidence type="ECO:0000256" key="1">
    <source>
        <dbReference type="ARBA" id="ARBA00023125"/>
    </source>
</evidence>
<dbReference type="GO" id="GO:0003677">
    <property type="term" value="F:DNA binding"/>
    <property type="evidence" value="ECO:0007669"/>
    <property type="project" value="UniProtKB-KW"/>
</dbReference>
<evidence type="ECO:0000313" key="3">
    <source>
        <dbReference type="EMBL" id="SBP89856.1"/>
    </source>
</evidence>
<protein>
    <submittedName>
        <fullName evidence="3">Transcriptional regulator, Xre family</fullName>
    </submittedName>
</protein>
<evidence type="ECO:0000259" key="2">
    <source>
        <dbReference type="PROSITE" id="PS50943"/>
    </source>
</evidence>
<dbReference type="OrthoDB" id="5772764at2"/>
<organism evidence="3 4">
    <name type="scientific">Thiomonas delicata</name>
    <name type="common">Thiomonas cuprina</name>
    <dbReference type="NCBI Taxonomy" id="364030"/>
    <lineage>
        <taxon>Bacteria</taxon>
        <taxon>Pseudomonadati</taxon>
        <taxon>Pseudomonadota</taxon>
        <taxon>Betaproteobacteria</taxon>
        <taxon>Burkholderiales</taxon>
        <taxon>Thiomonas</taxon>
    </lineage>
</organism>
<reference evidence="3 4" key="1">
    <citation type="submission" date="2016-06" db="EMBL/GenBank/DDBJ databases">
        <authorList>
            <person name="Kjaerup R.B."/>
            <person name="Dalgaard T.S."/>
            <person name="Juul-Madsen H.R."/>
        </authorList>
    </citation>
    <scope>NUCLEOTIDE SEQUENCE [LARGE SCALE GENOMIC DNA]</scope>
    <source>
        <strain evidence="3 4">DSM 16361</strain>
    </source>
</reference>
<accession>A0A238D972</accession>
<feature type="domain" description="HTH cro/C1-type" evidence="2">
    <location>
        <begin position="6"/>
        <end position="60"/>
    </location>
</feature>
<sequence length="102" mass="11735">MLNRALRLLRTYHQFTQVELAKRLGISNSYLSELEKGDKTPGLDLLEKYSELFKMPVSSILLFSENIDDGRKPGTKLRVAAADKILRLLEWLEERDSLERAA</sequence>
<gene>
    <name evidence="3" type="ORF">THIARS_90006</name>
</gene>
<dbReference type="PROSITE" id="PS50943">
    <property type="entry name" value="HTH_CROC1"/>
    <property type="match status" value="1"/>
</dbReference>
<dbReference type="Gene3D" id="1.10.260.40">
    <property type="entry name" value="lambda repressor-like DNA-binding domains"/>
    <property type="match status" value="1"/>
</dbReference>
<proteinExistence type="predicted"/>
<dbReference type="AlphaFoldDB" id="A0A238D972"/>
<dbReference type="SMART" id="SM00530">
    <property type="entry name" value="HTH_XRE"/>
    <property type="match status" value="1"/>
</dbReference>
<name>A0A238D972_THIDL</name>
<dbReference type="Proteomes" id="UP000214566">
    <property type="component" value="Unassembled WGS sequence"/>
</dbReference>
<dbReference type="Pfam" id="PF01381">
    <property type="entry name" value="HTH_3"/>
    <property type="match status" value="1"/>
</dbReference>
<keyword evidence="4" id="KW-1185">Reference proteome</keyword>
<dbReference type="InterPro" id="IPR010982">
    <property type="entry name" value="Lambda_DNA-bd_dom_sf"/>
</dbReference>
<dbReference type="EMBL" id="FLMQ01000058">
    <property type="protein sequence ID" value="SBP89856.1"/>
    <property type="molecule type" value="Genomic_DNA"/>
</dbReference>
<dbReference type="PANTHER" id="PTHR46558:SF4">
    <property type="entry name" value="DNA-BIDING PHAGE PROTEIN"/>
    <property type="match status" value="1"/>
</dbReference>